<dbReference type="AlphaFoldDB" id="A0A6P0C856"/>
<accession>A0A6P0C856</accession>
<evidence type="ECO:0000256" key="1">
    <source>
        <dbReference type="SAM" id="SignalP"/>
    </source>
</evidence>
<dbReference type="EMBL" id="JAABNT010000004">
    <property type="protein sequence ID" value="NEK22322.1"/>
    <property type="molecule type" value="Genomic_DNA"/>
</dbReference>
<dbReference type="Proteomes" id="UP000468591">
    <property type="component" value="Unassembled WGS sequence"/>
</dbReference>
<protein>
    <recommendedName>
        <fullName evidence="4">DUF2946 domain-containing protein</fullName>
    </recommendedName>
</protein>
<evidence type="ECO:0008006" key="4">
    <source>
        <dbReference type="Google" id="ProtNLM"/>
    </source>
</evidence>
<organism evidence="2 3">
    <name type="scientific">Sulfitobacter sediminilitoris</name>
    <dbReference type="NCBI Taxonomy" id="2698830"/>
    <lineage>
        <taxon>Bacteria</taxon>
        <taxon>Pseudomonadati</taxon>
        <taxon>Pseudomonadota</taxon>
        <taxon>Alphaproteobacteria</taxon>
        <taxon>Rhodobacterales</taxon>
        <taxon>Roseobacteraceae</taxon>
        <taxon>Sulfitobacter</taxon>
    </lineage>
</organism>
<dbReference type="RefSeq" id="WP_164353256.1">
    <property type="nucleotide sequence ID" value="NZ_JAABNT010000004.1"/>
</dbReference>
<name>A0A6P0C856_9RHOB</name>
<evidence type="ECO:0000313" key="3">
    <source>
        <dbReference type="Proteomes" id="UP000468591"/>
    </source>
</evidence>
<keyword evidence="3" id="KW-1185">Reference proteome</keyword>
<gene>
    <name evidence="2" type="ORF">GV827_07910</name>
</gene>
<feature type="chain" id="PRO_5027039031" description="DUF2946 domain-containing protein" evidence="1">
    <location>
        <begin position="24"/>
        <end position="114"/>
    </location>
</feature>
<evidence type="ECO:0000313" key="2">
    <source>
        <dbReference type="EMBL" id="NEK22322.1"/>
    </source>
</evidence>
<keyword evidence="1" id="KW-0732">Signal</keyword>
<reference evidence="2 3" key="1">
    <citation type="submission" date="2020-01" db="EMBL/GenBank/DDBJ databases">
        <title>Sulfitobacter sediminilitoris sp. nov., isolated from a tidal flat.</title>
        <authorList>
            <person name="Park S."/>
            <person name="Yoon J.-H."/>
        </authorList>
    </citation>
    <scope>NUCLEOTIDE SEQUENCE [LARGE SCALE GENOMIC DNA]</scope>
    <source>
        <strain evidence="2 3">JBTF-M27</strain>
    </source>
</reference>
<sequence length="114" mass="12017">MALRSLIALSLALMLALTSQVMAVTRVSTDATGRVVLCVGDQIVSVYVDDQGQPTTAPHICPDCALSEGYVPSVPVAVQPQDVSLADLPRAFRHQVALAPKALRPPTRAPPSFV</sequence>
<proteinExistence type="predicted"/>
<feature type="signal peptide" evidence="1">
    <location>
        <begin position="1"/>
        <end position="23"/>
    </location>
</feature>
<comment type="caution">
    <text evidence="2">The sequence shown here is derived from an EMBL/GenBank/DDBJ whole genome shotgun (WGS) entry which is preliminary data.</text>
</comment>